<dbReference type="KEGG" id="xor:XOC_0224"/>
<dbReference type="AlphaFoldDB" id="G7TJR9"/>
<protein>
    <submittedName>
        <fullName evidence="1">Uncharacterized protein</fullName>
    </submittedName>
</protein>
<gene>
    <name evidence="1" type="ORF">XOC_0224</name>
</gene>
<organism evidence="1 2">
    <name type="scientific">Xanthomonas oryzae pv. oryzicola (strain BLS256)</name>
    <dbReference type="NCBI Taxonomy" id="383407"/>
    <lineage>
        <taxon>Bacteria</taxon>
        <taxon>Pseudomonadati</taxon>
        <taxon>Pseudomonadota</taxon>
        <taxon>Gammaproteobacteria</taxon>
        <taxon>Lysobacterales</taxon>
        <taxon>Lysobacteraceae</taxon>
        <taxon>Xanthomonas</taxon>
    </lineage>
</organism>
<proteinExistence type="predicted"/>
<dbReference type="Proteomes" id="UP000008851">
    <property type="component" value="Chromosome"/>
</dbReference>
<evidence type="ECO:0000313" key="2">
    <source>
        <dbReference type="Proteomes" id="UP000008851"/>
    </source>
</evidence>
<dbReference type="HOGENOM" id="CLU_3223903_0_0_6"/>
<sequence length="44" mass="5268">MRWSAPARQVEPPRIANLTGDRHAGWRWRMRIRCCLRLRAAHNT</sequence>
<name>G7TJR9_XANOB</name>
<evidence type="ECO:0000313" key="1">
    <source>
        <dbReference type="EMBL" id="AEQ94471.1"/>
    </source>
</evidence>
<dbReference type="EMBL" id="CP003057">
    <property type="protein sequence ID" value="AEQ94471.1"/>
    <property type="molecule type" value="Genomic_DNA"/>
</dbReference>
<accession>G7TJR9</accession>
<reference evidence="1 2" key="1">
    <citation type="journal article" date="2011" name="J. Bacteriol.">
        <title>Two new complete genome sequences offer insight into host and tissue specificity of plant pathogenic Xanthomonas spp.</title>
        <authorList>
            <person name="Bogdanove A.J."/>
            <person name="Koebnik R."/>
            <person name="Lu H."/>
            <person name="Furutani A."/>
            <person name="Angiuoli S.V."/>
            <person name="Patil P.B."/>
            <person name="Van Sluys M.A."/>
            <person name="Ryan R.P."/>
            <person name="Meyer D.F."/>
            <person name="Han S.W."/>
            <person name="Aparna G."/>
            <person name="Rajaram M."/>
            <person name="Delcher A.L."/>
            <person name="Phillippy A.M."/>
            <person name="Puiu D."/>
            <person name="Schatz M.C."/>
            <person name="Shumway M."/>
            <person name="Sommer D.D."/>
            <person name="Trapnell C."/>
            <person name="Benahmed F."/>
            <person name="Dimitrov G."/>
            <person name="Madupu R."/>
            <person name="Radune D."/>
            <person name="Sullivan S."/>
            <person name="Jha G."/>
            <person name="Ishihara H."/>
            <person name="Lee S.W."/>
            <person name="Pandey A."/>
            <person name="Sharma V."/>
            <person name="Sriariyanun M."/>
            <person name="Szurek B."/>
            <person name="Vera-Cruz C.M."/>
            <person name="Dorman K.S."/>
            <person name="Ronald P.C."/>
            <person name="Verdier V."/>
            <person name="Dow J.M."/>
            <person name="Sonti R.V."/>
            <person name="Tsuge S."/>
            <person name="Brendel V.P."/>
            <person name="Rabinowicz P.D."/>
            <person name="Leach J.E."/>
            <person name="White F.F."/>
            <person name="Salzberg S.L."/>
        </authorList>
    </citation>
    <scope>NUCLEOTIDE SEQUENCE [LARGE SCALE GENOMIC DNA]</scope>
    <source>
        <strain evidence="1 2">BLS256</strain>
    </source>
</reference>